<evidence type="ECO:0000256" key="1">
    <source>
        <dbReference type="ARBA" id="ARBA00001311"/>
    </source>
</evidence>
<feature type="active site" description="Acyl-ester intermediate" evidence="5">
    <location>
        <position position="239"/>
    </location>
</feature>
<dbReference type="GO" id="GO:0016740">
    <property type="term" value="F:transferase activity"/>
    <property type="evidence" value="ECO:0007669"/>
    <property type="project" value="UniProtKB-KW"/>
</dbReference>
<keyword evidence="4" id="KW-0378">Hydrolase</keyword>
<feature type="active site" description="Charge relay system" evidence="5">
    <location>
        <position position="140"/>
    </location>
</feature>
<evidence type="ECO:0000256" key="2">
    <source>
        <dbReference type="ARBA" id="ARBA00009199"/>
    </source>
</evidence>
<dbReference type="PIRSF" id="PIRSF001221">
    <property type="entry name" value="Amidase_fungi"/>
    <property type="match status" value="1"/>
</dbReference>
<dbReference type="EC" id="3.5.1.4" evidence="3"/>
<reference evidence="8" key="1">
    <citation type="submission" date="2016-03" db="EMBL/GenBank/DDBJ databases">
        <title>Draft genome sequence of Rosellinia necatrix.</title>
        <authorList>
            <person name="Kanematsu S."/>
        </authorList>
    </citation>
    <scope>NUCLEOTIDE SEQUENCE [LARGE SCALE GENOMIC DNA]</scope>
    <source>
        <strain evidence="8">W97</strain>
    </source>
</reference>
<feature type="binding site" evidence="6">
    <location>
        <begin position="236"/>
        <end position="239"/>
    </location>
    <ligand>
        <name>substrate</name>
    </ligand>
</feature>
<feature type="domain" description="Amidase" evidence="7">
    <location>
        <begin position="85"/>
        <end position="553"/>
    </location>
</feature>
<dbReference type="STRING" id="77044.A0A1W2TTK3"/>
<dbReference type="InterPro" id="IPR020556">
    <property type="entry name" value="Amidase_CS"/>
</dbReference>
<feature type="active site" description="Charge relay system" evidence="5">
    <location>
        <position position="215"/>
    </location>
</feature>
<dbReference type="Proteomes" id="UP000054516">
    <property type="component" value="Unassembled WGS sequence"/>
</dbReference>
<accession>A0A1W2TTK3</accession>
<dbReference type="PANTHER" id="PTHR46072:SF4">
    <property type="entry name" value="AMIDASE C550.07-RELATED"/>
    <property type="match status" value="1"/>
</dbReference>
<protein>
    <recommendedName>
        <fullName evidence="3">amidase</fullName>
        <ecNumber evidence="3">3.5.1.4</ecNumber>
    </recommendedName>
</protein>
<evidence type="ECO:0000313" key="9">
    <source>
        <dbReference type="Proteomes" id="UP000054516"/>
    </source>
</evidence>
<evidence type="ECO:0000256" key="4">
    <source>
        <dbReference type="ARBA" id="ARBA00022801"/>
    </source>
</evidence>
<evidence type="ECO:0000256" key="5">
    <source>
        <dbReference type="PIRSR" id="PIRSR001221-1"/>
    </source>
</evidence>
<gene>
    <name evidence="8" type="ORF">SAMD00023353_7500110</name>
</gene>
<dbReference type="EMBL" id="DF977520">
    <property type="protein sequence ID" value="GAP91886.2"/>
    <property type="molecule type" value="Genomic_DNA"/>
</dbReference>
<comment type="catalytic activity">
    <reaction evidence="1">
        <text>a monocarboxylic acid amide + H2O = a monocarboxylate + NH4(+)</text>
        <dbReference type="Rhea" id="RHEA:12020"/>
        <dbReference type="ChEBI" id="CHEBI:15377"/>
        <dbReference type="ChEBI" id="CHEBI:28938"/>
        <dbReference type="ChEBI" id="CHEBI:35757"/>
        <dbReference type="ChEBI" id="CHEBI:83628"/>
        <dbReference type="EC" id="3.5.1.4"/>
    </reaction>
</comment>
<dbReference type="InterPro" id="IPR036928">
    <property type="entry name" value="AS_sf"/>
</dbReference>
<sequence>MPPATVTTASGATWQEVAADRRRHRDTTLALLNPPIPELPAGCISLDTTSVPESILTPEELDITARNVEDLASMLASGRWSAKTVIQAFMRRASLAQQLTNCVAELLSERALSRAAELDDHLIATGRPFGPLHGIPISVKEHVGIKDCDLNAGFVGWVGRVAKKDAHILQILWDAGAVLYVRTTQPQTLMHIETSSNLYGVTVNPYNTTLTAGGSSGGEGALVGSRGSILGVGTDIGGSIRSPAANNGVFGFKPTAGRLPVSGWSAAQAGSDHILATIGPLSTSLAGISLFFRTIIRASPWLREPSLVPIPWMGDAPRVAAAEAEGRKLRVGVIRHDGVVRPHPPVAAALARVVEKLEGSGEVEVVDWECWQHDLAWKLIAQLYFCDGGAEQKAAIDMSGEPWIPLSKWILLENPHVREHTIHTLWKAHQERDAYRKAYAALWNERNVDVILSPVGPGVAPKLNTARYWGYTSQWNLLNYPAVVFPTGVRVGDADGVQEKYIESHEYPENYIPVSHEDKYNYDLWKEHGINGYAGAPVSLQLVGRIYQDEELLSTLDTLLDAAGLAKTC</sequence>
<feature type="binding site" evidence="6">
    <location>
        <position position="215"/>
    </location>
    <ligand>
        <name>substrate</name>
    </ligand>
</feature>
<evidence type="ECO:0000313" key="8">
    <source>
        <dbReference type="EMBL" id="GAP91886.2"/>
    </source>
</evidence>
<dbReference type="OrthoDB" id="6428749at2759"/>
<comment type="similarity">
    <text evidence="2">Belongs to the amidase family.</text>
</comment>
<evidence type="ECO:0000256" key="6">
    <source>
        <dbReference type="PIRSR" id="PIRSR001221-2"/>
    </source>
</evidence>
<name>A0A1W2TTK3_ROSNE</name>
<dbReference type="SUPFAM" id="SSF75304">
    <property type="entry name" value="Amidase signature (AS) enzymes"/>
    <property type="match status" value="1"/>
</dbReference>
<proteinExistence type="inferred from homology"/>
<evidence type="ECO:0000256" key="3">
    <source>
        <dbReference type="ARBA" id="ARBA00012922"/>
    </source>
</evidence>
<dbReference type="GO" id="GO:0004040">
    <property type="term" value="F:amidase activity"/>
    <property type="evidence" value="ECO:0007669"/>
    <property type="project" value="UniProtKB-EC"/>
</dbReference>
<keyword evidence="8" id="KW-0808">Transferase</keyword>
<dbReference type="InterPro" id="IPR023631">
    <property type="entry name" value="Amidase_dom"/>
</dbReference>
<evidence type="ECO:0000259" key="7">
    <source>
        <dbReference type="Pfam" id="PF01425"/>
    </source>
</evidence>
<dbReference type="PANTHER" id="PTHR46072">
    <property type="entry name" value="AMIDASE-RELATED-RELATED"/>
    <property type="match status" value="1"/>
</dbReference>
<dbReference type="Gene3D" id="3.90.1300.10">
    <property type="entry name" value="Amidase signature (AS) domain"/>
    <property type="match status" value="1"/>
</dbReference>
<dbReference type="PROSITE" id="PS00571">
    <property type="entry name" value="AMIDASES"/>
    <property type="match status" value="1"/>
</dbReference>
<dbReference type="Pfam" id="PF01425">
    <property type="entry name" value="Amidase"/>
    <property type="match status" value="1"/>
</dbReference>
<organism evidence="8">
    <name type="scientific">Rosellinia necatrix</name>
    <name type="common">White root-rot fungus</name>
    <dbReference type="NCBI Taxonomy" id="77044"/>
    <lineage>
        <taxon>Eukaryota</taxon>
        <taxon>Fungi</taxon>
        <taxon>Dikarya</taxon>
        <taxon>Ascomycota</taxon>
        <taxon>Pezizomycotina</taxon>
        <taxon>Sordariomycetes</taxon>
        <taxon>Xylariomycetidae</taxon>
        <taxon>Xylariales</taxon>
        <taxon>Xylariaceae</taxon>
        <taxon>Rosellinia</taxon>
    </lineage>
</organism>
<feature type="binding site" evidence="6">
    <location>
        <position position="189"/>
    </location>
    <ligand>
        <name>substrate</name>
    </ligand>
</feature>
<keyword evidence="9" id="KW-1185">Reference proteome</keyword>
<dbReference type="AlphaFoldDB" id="A0A1W2TTK3"/>
<dbReference type="OMA" id="AQVATNC"/>